<dbReference type="OrthoDB" id="5325112at2759"/>
<proteinExistence type="predicted"/>
<evidence type="ECO:0000259" key="6">
    <source>
        <dbReference type="PROSITE" id="PS50219"/>
    </source>
</evidence>
<dbReference type="GO" id="GO:0016020">
    <property type="term" value="C:membrane"/>
    <property type="evidence" value="ECO:0007669"/>
    <property type="project" value="TreeGrafter"/>
</dbReference>
<dbReference type="InterPro" id="IPR001180">
    <property type="entry name" value="CNH_dom"/>
</dbReference>
<organism evidence="7 8">
    <name type="scientific">Diplodia corticola</name>
    <dbReference type="NCBI Taxonomy" id="236234"/>
    <lineage>
        <taxon>Eukaryota</taxon>
        <taxon>Fungi</taxon>
        <taxon>Dikarya</taxon>
        <taxon>Ascomycota</taxon>
        <taxon>Pezizomycotina</taxon>
        <taxon>Dothideomycetes</taxon>
        <taxon>Dothideomycetes incertae sedis</taxon>
        <taxon>Botryosphaeriales</taxon>
        <taxon>Botryosphaeriaceae</taxon>
        <taxon>Diplodia</taxon>
    </lineage>
</organism>
<dbReference type="GO" id="GO:0034058">
    <property type="term" value="P:endosomal vesicle fusion"/>
    <property type="evidence" value="ECO:0007669"/>
    <property type="project" value="TreeGrafter"/>
</dbReference>
<keyword evidence="8" id="KW-1185">Reference proteome</keyword>
<dbReference type="AlphaFoldDB" id="A0A1J9R2Y1"/>
<reference evidence="7 8" key="1">
    <citation type="submission" date="2016-10" db="EMBL/GenBank/DDBJ databases">
        <title>Proteomics and genomics reveal pathogen-plant mechanisms compatible with a hemibiotrophic lifestyle of Diplodia corticola.</title>
        <authorList>
            <person name="Fernandes I."/>
            <person name="De Jonge R."/>
            <person name="Van De Peer Y."/>
            <person name="Devreese B."/>
            <person name="Alves A."/>
            <person name="Esteves A.C."/>
        </authorList>
    </citation>
    <scope>NUCLEOTIDE SEQUENCE [LARGE SCALE GENOMIC DNA]</scope>
    <source>
        <strain evidence="7 8">CBS 112549</strain>
    </source>
</reference>
<evidence type="ECO:0000256" key="3">
    <source>
        <dbReference type="ARBA" id="ARBA00022490"/>
    </source>
</evidence>
<accession>A0A1J9R2Y1</accession>
<evidence type="ECO:0000256" key="4">
    <source>
        <dbReference type="ARBA" id="ARBA00022927"/>
    </source>
</evidence>
<keyword evidence="4" id="KW-0653">Protein transport</keyword>
<sequence length="1212" mass="133676">MQAIASPTSPRSGSHIQTGSYTLRKLLSDIPLSADGNDQDVRITCVEFWNENLYIGTSAAEILHFVLIPPGPDDPLGQPSFIIASRLQPAFTQLSAAGVQQILLLPNVNKACILCNNALTFYTLPELSPAFASQKPISCVWVGGVDLNGAPQNDSEQGAVIMMCLRSRIQLVRIAEEPRRIRNIEFGGCLSTSRRDDFACVADTHSYALLDVVHQQKIPLFPISSLDEDAASTVGGASQDISSREHSVSRSVSSSSNIPRPSGDERGHGRSTSWNASGTGERFASPSPRPLSGIVGGRYGFDAPDFLGRSFSPSPARTPEGGIPREGSPAPRTATPDKALPPTPSEVEAMEETAAATRPSPSVQKKAFTSLKPHIVSPTPSEFLLTTGTTPDEPGVGMFVNLDGDVVRGTLEFESYPEALVIDGSGVDVDLATSIAASMPSAEQPEEGYILAVIKRKTEHGMVSGVEIQRWDLDPGEGIASKEWLNLSMLSSSLGEDVHHTRYSSQTLGIRTVTTETEVNLSEISDILSLRRVHLRARKRGGSISVSASEKIDLDQKVEADKERDEVAFTSRLCKFKSHNVLWNNNEVWWVVRNPLIVQLDAKLKLAQSPTPGSRQIEPNFEDVVYLLNSIRGLEPRNEAEFLGFTYIRQKASLLLFMDLIIRTESGTFAYEINKRGTEEALIEGEIDPRVILALLPNLSGEVIQGEKGIWVQGGLKDTVEKFLAQQNPSKFPTDPAGPFGDNLLQLIKRYLLVWRRKKGFGSVADEDEVFQTVDAALLKILLLLDTQSPQGPATAGSVRAELNALVDNGVDCWDRAIELLEEYQRLYVLSRLYQSRKQAANVLATWRRIIDGEINFGGDFLDAEQEFRKYLSRIRDQPMVEEYGAWLANRNPKLGVQVFADESSRVKFKHEEAVALLKEKAPAAVKEYLEYLVYGKKQTQYANDLIAYYLDIVVAELEQSEASRATLLQTYETYRALRPPKPTYRQFIMENALDAEWWDSRLRLLQLLGTGQDASSSYAVGDILTRLGPYEQELVPEMIILNGRQGRHERAIRLLTHGLGDFDTAISYCLLGGSSIYRPPGTRGIPADELPTHAEQARLFGYLLQEFLRIEDITDCVERTGELLERFGGWFDVQQVLGMIPDSWSIDIFSGFLISALRRLVREKNETSIARALSGANNLRTSAEIIEKVEAMGVKVEKDGTGGGHGEEIAG</sequence>
<dbReference type="EMBL" id="MNUE01000022">
    <property type="protein sequence ID" value="OJD34586.1"/>
    <property type="molecule type" value="Genomic_DNA"/>
</dbReference>
<dbReference type="STRING" id="236234.A0A1J9R2Y1"/>
<keyword evidence="2" id="KW-0813">Transport</keyword>
<dbReference type="PANTHER" id="PTHR12894:SF27">
    <property type="entry name" value="TRANSFORMING GROWTH FACTOR-BETA RECEPTOR-ASSOCIATED PROTEIN 1"/>
    <property type="match status" value="1"/>
</dbReference>
<comment type="subcellular location">
    <subcellularLocation>
        <location evidence="1">Cytoplasm</location>
    </subcellularLocation>
</comment>
<dbReference type="GeneID" id="31013036"/>
<evidence type="ECO:0000313" key="8">
    <source>
        <dbReference type="Proteomes" id="UP000183809"/>
    </source>
</evidence>
<keyword evidence="3" id="KW-0963">Cytoplasm</keyword>
<keyword evidence="7" id="KW-0675">Receptor</keyword>
<feature type="domain" description="CNH" evidence="6">
    <location>
        <begin position="40"/>
        <end position="497"/>
    </location>
</feature>
<name>A0A1J9R2Y1_9PEZI</name>
<evidence type="ECO:0000313" key="7">
    <source>
        <dbReference type="EMBL" id="OJD34586.1"/>
    </source>
</evidence>
<evidence type="ECO:0000256" key="1">
    <source>
        <dbReference type="ARBA" id="ARBA00004496"/>
    </source>
</evidence>
<feature type="region of interest" description="Disordered" evidence="5">
    <location>
        <begin position="234"/>
        <end position="364"/>
    </location>
</feature>
<protein>
    <submittedName>
        <fullName evidence="7">Tgf beta receptor associated protein</fullName>
    </submittedName>
</protein>
<gene>
    <name evidence="7" type="ORF">BKCO1_22000113</name>
</gene>
<evidence type="ECO:0000256" key="5">
    <source>
        <dbReference type="SAM" id="MobiDB-lite"/>
    </source>
</evidence>
<dbReference type="Proteomes" id="UP000183809">
    <property type="component" value="Unassembled WGS sequence"/>
</dbReference>
<dbReference type="GO" id="GO:0006914">
    <property type="term" value="P:autophagy"/>
    <property type="evidence" value="ECO:0007669"/>
    <property type="project" value="TreeGrafter"/>
</dbReference>
<dbReference type="GO" id="GO:0005737">
    <property type="term" value="C:cytoplasm"/>
    <property type="evidence" value="ECO:0007669"/>
    <property type="project" value="UniProtKB-SubCell"/>
</dbReference>
<dbReference type="RefSeq" id="XP_020130846.1">
    <property type="nucleotide sequence ID" value="XM_020272776.1"/>
</dbReference>
<evidence type="ECO:0000256" key="2">
    <source>
        <dbReference type="ARBA" id="ARBA00022448"/>
    </source>
</evidence>
<dbReference type="InterPro" id="IPR032914">
    <property type="entry name" value="Vam6/VPS39/TRAP1"/>
</dbReference>
<comment type="caution">
    <text evidence="7">The sequence shown here is derived from an EMBL/GenBank/DDBJ whole genome shotgun (WGS) entry which is preliminary data.</text>
</comment>
<dbReference type="PANTHER" id="PTHR12894">
    <property type="entry name" value="CNH DOMAIN CONTAINING"/>
    <property type="match status" value="1"/>
</dbReference>
<dbReference type="GO" id="GO:0015031">
    <property type="term" value="P:protein transport"/>
    <property type="evidence" value="ECO:0007669"/>
    <property type="project" value="UniProtKB-KW"/>
</dbReference>
<dbReference type="PROSITE" id="PS50219">
    <property type="entry name" value="CNH"/>
    <property type="match status" value="1"/>
</dbReference>